<evidence type="ECO:0000256" key="3">
    <source>
        <dbReference type="RuleBase" id="RU000363"/>
    </source>
</evidence>
<dbReference type="RefSeq" id="WP_136777494.1">
    <property type="nucleotide sequence ID" value="NZ_SUPK01000004.1"/>
</dbReference>
<dbReference type="PROSITE" id="PS00061">
    <property type="entry name" value="ADH_SHORT"/>
    <property type="match status" value="1"/>
</dbReference>
<dbReference type="GO" id="GO:0008206">
    <property type="term" value="P:bile acid metabolic process"/>
    <property type="evidence" value="ECO:0007669"/>
    <property type="project" value="UniProtKB-ARBA"/>
</dbReference>
<comment type="similarity">
    <text evidence="1 3">Belongs to the short-chain dehydrogenases/reductases (SDR) family.</text>
</comment>
<dbReference type="InterPro" id="IPR036291">
    <property type="entry name" value="NAD(P)-bd_dom_sf"/>
</dbReference>
<evidence type="ECO:0000313" key="4">
    <source>
        <dbReference type="EMBL" id="TJY42239.1"/>
    </source>
</evidence>
<name>A0A4V5LS94_9BACL</name>
<dbReference type="PRINTS" id="PR00080">
    <property type="entry name" value="SDRFAMILY"/>
</dbReference>
<dbReference type="Proteomes" id="UP000309673">
    <property type="component" value="Unassembled WGS sequence"/>
</dbReference>
<evidence type="ECO:0000256" key="1">
    <source>
        <dbReference type="ARBA" id="ARBA00006484"/>
    </source>
</evidence>
<reference evidence="4 5" key="1">
    <citation type="submission" date="2019-04" db="EMBL/GenBank/DDBJ databases">
        <title>Cohnella sp. nov., isolated from soil.</title>
        <authorList>
            <person name="Kim W."/>
        </authorList>
    </citation>
    <scope>NUCLEOTIDE SEQUENCE [LARGE SCALE GENOMIC DNA]</scope>
    <source>
        <strain evidence="4 5">CAU 1483</strain>
    </source>
</reference>
<dbReference type="NCBIfam" id="NF009466">
    <property type="entry name" value="PRK12826.1-2"/>
    <property type="match status" value="1"/>
</dbReference>
<protein>
    <submittedName>
        <fullName evidence="4">SDR family oxidoreductase</fullName>
    </submittedName>
</protein>
<sequence>MSWPLQQKIALVTGGGAGIGQSIARKLASMGATVVVTDMRLEAADQTKAQLTAQSPAHGAKKLNVTDREEVVRVFQEVVDEYGAIDILINNAGVSTMNTIENLTEKEWDFNFDVNIKGVFNCTQAVIPHMRKQGGGKIVNTASMAAKRAAPLLAHYTASKFAVLGFTQSAAIELAPLNITVNCVCPGFVKTSMQDRELEWEAGLRNMTPEQVKAEYITKTPLARLCTPDDVAKAVGFLASPEADFITGEALDITGGAHMM</sequence>
<dbReference type="PANTHER" id="PTHR42760">
    <property type="entry name" value="SHORT-CHAIN DEHYDROGENASES/REDUCTASES FAMILY MEMBER"/>
    <property type="match status" value="1"/>
</dbReference>
<gene>
    <name evidence="4" type="ORF">E5161_09535</name>
</gene>
<organism evidence="4 5">
    <name type="scientific">Cohnella pontilimi</name>
    <dbReference type="NCBI Taxonomy" id="2564100"/>
    <lineage>
        <taxon>Bacteria</taxon>
        <taxon>Bacillati</taxon>
        <taxon>Bacillota</taxon>
        <taxon>Bacilli</taxon>
        <taxon>Bacillales</taxon>
        <taxon>Paenibacillaceae</taxon>
        <taxon>Cohnella</taxon>
    </lineage>
</organism>
<keyword evidence="5" id="KW-1185">Reference proteome</keyword>
<dbReference type="OrthoDB" id="9803333at2"/>
<dbReference type="InterPro" id="IPR020904">
    <property type="entry name" value="Sc_DH/Rdtase_CS"/>
</dbReference>
<evidence type="ECO:0000256" key="2">
    <source>
        <dbReference type="ARBA" id="ARBA00023002"/>
    </source>
</evidence>
<dbReference type="Pfam" id="PF00106">
    <property type="entry name" value="adh_short"/>
    <property type="match status" value="1"/>
</dbReference>
<dbReference type="CDD" id="cd05233">
    <property type="entry name" value="SDR_c"/>
    <property type="match status" value="1"/>
</dbReference>
<evidence type="ECO:0000313" key="5">
    <source>
        <dbReference type="Proteomes" id="UP000309673"/>
    </source>
</evidence>
<dbReference type="PANTHER" id="PTHR42760:SF133">
    <property type="entry name" value="3-OXOACYL-[ACYL-CARRIER-PROTEIN] REDUCTASE"/>
    <property type="match status" value="1"/>
</dbReference>
<proteinExistence type="inferred from homology"/>
<keyword evidence="2" id="KW-0560">Oxidoreductase</keyword>
<comment type="caution">
    <text evidence="4">The sequence shown here is derived from an EMBL/GenBank/DDBJ whole genome shotgun (WGS) entry which is preliminary data.</text>
</comment>
<dbReference type="PRINTS" id="PR00081">
    <property type="entry name" value="GDHRDH"/>
</dbReference>
<dbReference type="GO" id="GO:0016616">
    <property type="term" value="F:oxidoreductase activity, acting on the CH-OH group of donors, NAD or NADP as acceptor"/>
    <property type="evidence" value="ECO:0007669"/>
    <property type="project" value="TreeGrafter"/>
</dbReference>
<accession>A0A4V5LS94</accession>
<dbReference type="FunFam" id="3.40.50.720:FF:000084">
    <property type="entry name" value="Short-chain dehydrogenase reductase"/>
    <property type="match status" value="1"/>
</dbReference>
<dbReference type="EMBL" id="SUPK01000004">
    <property type="protein sequence ID" value="TJY42239.1"/>
    <property type="molecule type" value="Genomic_DNA"/>
</dbReference>
<dbReference type="InterPro" id="IPR002347">
    <property type="entry name" value="SDR_fam"/>
</dbReference>
<dbReference type="SUPFAM" id="SSF51735">
    <property type="entry name" value="NAD(P)-binding Rossmann-fold domains"/>
    <property type="match status" value="1"/>
</dbReference>
<dbReference type="Gene3D" id="3.40.50.720">
    <property type="entry name" value="NAD(P)-binding Rossmann-like Domain"/>
    <property type="match status" value="1"/>
</dbReference>
<dbReference type="NCBIfam" id="NF005559">
    <property type="entry name" value="PRK07231.1"/>
    <property type="match status" value="1"/>
</dbReference>
<dbReference type="AlphaFoldDB" id="A0A4V5LS94"/>